<name>A0A9D4X3U3_PEA</name>
<dbReference type="SMART" id="SM00554">
    <property type="entry name" value="FAS1"/>
    <property type="match status" value="1"/>
</dbReference>
<dbReference type="GO" id="GO:0009834">
    <property type="term" value="P:plant-type secondary cell wall biogenesis"/>
    <property type="evidence" value="ECO:0007669"/>
    <property type="project" value="TreeGrafter"/>
</dbReference>
<dbReference type="InterPro" id="IPR036378">
    <property type="entry name" value="FAS1_dom_sf"/>
</dbReference>
<dbReference type="PANTHER" id="PTHR32077">
    <property type="entry name" value="FASCICLIN-LIKE ARABINOGALACTAN PROTEIN"/>
    <property type="match status" value="1"/>
</dbReference>
<dbReference type="Gramene" id="Psat05G0769000-T1">
    <property type="protein sequence ID" value="KAI5413178.1"/>
    <property type="gene ID" value="KIW84_057690"/>
</dbReference>
<evidence type="ECO:0000259" key="9">
    <source>
        <dbReference type="PROSITE" id="PS50213"/>
    </source>
</evidence>
<reference evidence="10 11" key="1">
    <citation type="journal article" date="2022" name="Nat. Genet.">
        <title>Improved pea reference genome and pan-genome highlight genomic features and evolutionary characteristics.</title>
        <authorList>
            <person name="Yang T."/>
            <person name="Liu R."/>
            <person name="Luo Y."/>
            <person name="Hu S."/>
            <person name="Wang D."/>
            <person name="Wang C."/>
            <person name="Pandey M.K."/>
            <person name="Ge S."/>
            <person name="Xu Q."/>
            <person name="Li N."/>
            <person name="Li G."/>
            <person name="Huang Y."/>
            <person name="Saxena R.K."/>
            <person name="Ji Y."/>
            <person name="Li M."/>
            <person name="Yan X."/>
            <person name="He Y."/>
            <person name="Liu Y."/>
            <person name="Wang X."/>
            <person name="Xiang C."/>
            <person name="Varshney R.K."/>
            <person name="Ding H."/>
            <person name="Gao S."/>
            <person name="Zong X."/>
        </authorList>
    </citation>
    <scope>NUCLEOTIDE SEQUENCE [LARGE SCALE GENOMIC DNA]</scope>
    <source>
        <strain evidence="10 11">cv. Zhongwan 6</strain>
    </source>
</reference>
<dbReference type="PANTHER" id="PTHR32077:SF45">
    <property type="entry name" value="FASCICLIN DOMAIN PROTEIN"/>
    <property type="match status" value="1"/>
</dbReference>
<dbReference type="EMBL" id="JAMSHJ010000005">
    <property type="protein sequence ID" value="KAI5413178.1"/>
    <property type="molecule type" value="Genomic_DNA"/>
</dbReference>
<dbReference type="InterPro" id="IPR000782">
    <property type="entry name" value="FAS1_domain"/>
</dbReference>
<comment type="function">
    <text evidence="7">May be a cell surface adhesion protein.</text>
</comment>
<feature type="domain" description="FAS1" evidence="9">
    <location>
        <begin position="99"/>
        <end position="243"/>
    </location>
</feature>
<keyword evidence="4" id="KW-0449">Lipoprotein</keyword>
<feature type="compositionally biased region" description="Low complexity" evidence="8">
    <location>
        <begin position="87"/>
        <end position="97"/>
    </location>
</feature>
<dbReference type="FunFam" id="2.30.180.10:FF:000009">
    <property type="entry name" value="Fasciclin-like arabinogalactan protein 11"/>
    <property type="match status" value="1"/>
</dbReference>
<feature type="region of interest" description="Disordered" evidence="8">
    <location>
        <begin position="69"/>
        <end position="100"/>
    </location>
</feature>
<organism evidence="10 11">
    <name type="scientific">Pisum sativum</name>
    <name type="common">Garden pea</name>
    <name type="synonym">Lathyrus oleraceus</name>
    <dbReference type="NCBI Taxonomy" id="3888"/>
    <lineage>
        <taxon>Eukaryota</taxon>
        <taxon>Viridiplantae</taxon>
        <taxon>Streptophyta</taxon>
        <taxon>Embryophyta</taxon>
        <taxon>Tracheophyta</taxon>
        <taxon>Spermatophyta</taxon>
        <taxon>Magnoliopsida</taxon>
        <taxon>eudicotyledons</taxon>
        <taxon>Gunneridae</taxon>
        <taxon>Pentapetalae</taxon>
        <taxon>rosids</taxon>
        <taxon>fabids</taxon>
        <taxon>Fabales</taxon>
        <taxon>Fabaceae</taxon>
        <taxon>Papilionoideae</taxon>
        <taxon>50 kb inversion clade</taxon>
        <taxon>NPAAA clade</taxon>
        <taxon>Hologalegina</taxon>
        <taxon>IRL clade</taxon>
        <taxon>Fabeae</taxon>
        <taxon>Lathyrus</taxon>
    </lineage>
</organism>
<comment type="similarity">
    <text evidence="2">Belongs to the fasciclin-like AGP family.</text>
</comment>
<evidence type="ECO:0000256" key="4">
    <source>
        <dbReference type="ARBA" id="ARBA00022622"/>
    </source>
</evidence>
<dbReference type="SUPFAM" id="SSF82153">
    <property type="entry name" value="FAS1 domain"/>
    <property type="match status" value="1"/>
</dbReference>
<dbReference type="Gene3D" id="2.30.180.10">
    <property type="entry name" value="FAS1 domain"/>
    <property type="match status" value="1"/>
</dbReference>
<dbReference type="Pfam" id="PF02469">
    <property type="entry name" value="Fasciclin"/>
    <property type="match status" value="1"/>
</dbReference>
<keyword evidence="11" id="KW-1185">Reference proteome</keyword>
<feature type="non-terminal residue" evidence="10">
    <location>
        <position position="1"/>
    </location>
</feature>
<dbReference type="GO" id="GO:0005886">
    <property type="term" value="C:plasma membrane"/>
    <property type="evidence" value="ECO:0007669"/>
    <property type="project" value="UniProtKB-SubCell"/>
</dbReference>
<gene>
    <name evidence="10" type="ORF">KIW84_057690</name>
</gene>
<evidence type="ECO:0000256" key="1">
    <source>
        <dbReference type="ARBA" id="ARBA00004609"/>
    </source>
</evidence>
<evidence type="ECO:0000256" key="6">
    <source>
        <dbReference type="ARBA" id="ARBA00023136"/>
    </source>
</evidence>
<dbReference type="AlphaFoldDB" id="A0A9D4X3U3"/>
<evidence type="ECO:0000256" key="8">
    <source>
        <dbReference type="SAM" id="MobiDB-lite"/>
    </source>
</evidence>
<dbReference type="GO" id="GO:0098552">
    <property type="term" value="C:side of membrane"/>
    <property type="evidence" value="ECO:0007669"/>
    <property type="project" value="UniProtKB-KW"/>
</dbReference>
<keyword evidence="5" id="KW-0732">Signal</keyword>
<keyword evidence="6" id="KW-0472">Membrane</keyword>
<dbReference type="PROSITE" id="PS50213">
    <property type="entry name" value="FAS1"/>
    <property type="match status" value="1"/>
</dbReference>
<evidence type="ECO:0000256" key="2">
    <source>
        <dbReference type="ARBA" id="ARBA00007843"/>
    </source>
</evidence>
<proteinExistence type="inferred from homology"/>
<keyword evidence="4" id="KW-0336">GPI-anchor</keyword>
<feature type="region of interest" description="Disordered" evidence="8">
    <location>
        <begin position="260"/>
        <end position="289"/>
    </location>
</feature>
<accession>A0A9D4X3U3</accession>
<dbReference type="Proteomes" id="UP001058974">
    <property type="component" value="Chromosome 5"/>
</dbReference>
<evidence type="ECO:0000256" key="7">
    <source>
        <dbReference type="ARBA" id="ARBA00024686"/>
    </source>
</evidence>
<comment type="caution">
    <text evidence="10">The sequence shown here is derived from an EMBL/GenBank/DDBJ whole genome shotgun (WGS) entry which is preliminary data.</text>
</comment>
<keyword evidence="4" id="KW-0325">Glycoprotein</keyword>
<evidence type="ECO:0000256" key="3">
    <source>
        <dbReference type="ARBA" id="ARBA00022475"/>
    </source>
</evidence>
<evidence type="ECO:0000256" key="5">
    <source>
        <dbReference type="ARBA" id="ARBA00022729"/>
    </source>
</evidence>
<comment type="subcellular location">
    <subcellularLocation>
        <location evidence="1">Cell membrane</location>
        <topology evidence="1">Lipid-anchor</topology>
        <topology evidence="1">GPI-anchor</topology>
    </subcellularLocation>
</comment>
<keyword evidence="3" id="KW-1003">Cell membrane</keyword>
<sequence>AFYINSPLSTLQITHPTYKSTKIPIIYFNSSTKLNMKQILFSFSLFLLMLSSLYSPNIAATGPAASPKQALAPKAASPTSTKPLVPTLPDSPDTSDSTPDDITKILKKAKTFNILTRLLKTTEIMSSINSQLITGKSGGLTILAPDDSAFSNLKAGFLNSLNENKKIELLQFHILPQFVDSNNFDSLSNPVETVAGKDPLKRPLNFESLGNSVNISTGVVNATVTGVVYQDNKLAIYRLDKVLLPLDFFGTKAPASAPVAAKAPKADKGKSSSAEDEDETTTQDQKSSGAVSLIGTEGTALKAIGAAFVAVAMFGNCI</sequence>
<evidence type="ECO:0000313" key="11">
    <source>
        <dbReference type="Proteomes" id="UP001058974"/>
    </source>
</evidence>
<protein>
    <recommendedName>
        <fullName evidence="9">FAS1 domain-containing protein</fullName>
    </recommendedName>
</protein>
<dbReference type="InterPro" id="IPR045003">
    <property type="entry name" value="FLA_A"/>
</dbReference>
<evidence type="ECO:0000313" key="10">
    <source>
        <dbReference type="EMBL" id="KAI5413178.1"/>
    </source>
</evidence>